<dbReference type="EMBL" id="CP016359">
    <property type="protein sequence ID" value="APU69232.1"/>
    <property type="molecule type" value="Genomic_DNA"/>
</dbReference>
<protein>
    <submittedName>
        <fullName evidence="1">Uncharacterized protein</fullName>
    </submittedName>
</protein>
<keyword evidence="2" id="KW-1185">Reference proteome</keyword>
<organism evidence="1 2">
    <name type="scientific">Christiangramia flava JLT2011</name>
    <dbReference type="NCBI Taxonomy" id="1229726"/>
    <lineage>
        <taxon>Bacteria</taxon>
        <taxon>Pseudomonadati</taxon>
        <taxon>Bacteroidota</taxon>
        <taxon>Flavobacteriia</taxon>
        <taxon>Flavobacteriales</taxon>
        <taxon>Flavobacteriaceae</taxon>
        <taxon>Christiangramia</taxon>
    </lineage>
</organism>
<reference evidence="1 2" key="1">
    <citation type="submission" date="2016-07" db="EMBL/GenBank/DDBJ databases">
        <title>Multi-omics approach to identify versatile polysaccharide utilization systems of a marine flavobacterium Gramella flava.</title>
        <authorList>
            <person name="Tang K."/>
        </authorList>
    </citation>
    <scope>NUCLEOTIDE SEQUENCE [LARGE SCALE GENOMIC DNA]</scope>
    <source>
        <strain evidence="1 2">JLT2011</strain>
    </source>
</reference>
<evidence type="ECO:0000313" key="1">
    <source>
        <dbReference type="EMBL" id="APU69232.1"/>
    </source>
</evidence>
<dbReference type="KEGG" id="gfl:GRFL_2508"/>
<evidence type="ECO:0000313" key="2">
    <source>
        <dbReference type="Proteomes" id="UP000186230"/>
    </source>
</evidence>
<dbReference type="AlphaFoldDB" id="A0A1L7I7Z7"/>
<sequence>MNKFLVYTLFSLISFMGFSQDTLWKKRERVKKFIPMPMYVEHFGQINDTVETMIKDGDTLVSVPVDFDPFDSGDYVQVPYNQKDSIFLSIYKDVVFNAGKRGSQNERMRYWKDDIRIFFDESVPQEHAEKLMDFAKMISADIDSLNISRNFDREKSNYLVYYLNREHPTDYDPRMGSSKGGYYINWNRKNQIYDGKLKVNTELAPSEDYQLRLLKYYFFMSLGHFKQSNKMGCQGYLASCNHASSVSKIDLALLKYHYSYGVCKGTDLESFTELTTKMNQKLKKDPNAKLYIVHRE</sequence>
<dbReference type="Proteomes" id="UP000186230">
    <property type="component" value="Chromosome"/>
</dbReference>
<dbReference type="STRING" id="1229726.GRFL_2508"/>
<name>A0A1L7I7Z7_9FLAO</name>
<gene>
    <name evidence="1" type="ORF">GRFL_2508</name>
</gene>
<proteinExistence type="predicted"/>
<accession>A0A1L7I7Z7</accession>